<dbReference type="KEGG" id="scm:SCHCO_02645858"/>
<sequence length="80" mass="8727">MPPRLPSSPAPSPPPHLLYLSLSPLPPLTPLPPRLVVYPPLPRHRRPPQRPRQILVHDKRDARAREDADDVCAGVGLGGG</sequence>
<keyword evidence="2" id="KW-1185">Reference proteome</keyword>
<feature type="non-terminal residue" evidence="1">
    <location>
        <position position="80"/>
    </location>
</feature>
<evidence type="ECO:0000313" key="2">
    <source>
        <dbReference type="Proteomes" id="UP000007431"/>
    </source>
</evidence>
<evidence type="ECO:0000313" key="1">
    <source>
        <dbReference type="EMBL" id="EFI91362.1"/>
    </source>
</evidence>
<gene>
    <name evidence="1" type="ORF">SCHCODRAFT_114725</name>
</gene>
<dbReference type="AlphaFoldDB" id="D8QLK6"/>
<organism evidence="2">
    <name type="scientific">Schizophyllum commune (strain H4-8 / FGSC 9210)</name>
    <name type="common">Split gill fungus</name>
    <dbReference type="NCBI Taxonomy" id="578458"/>
    <lineage>
        <taxon>Eukaryota</taxon>
        <taxon>Fungi</taxon>
        <taxon>Dikarya</taxon>
        <taxon>Basidiomycota</taxon>
        <taxon>Agaricomycotina</taxon>
        <taxon>Agaricomycetes</taxon>
        <taxon>Agaricomycetidae</taxon>
        <taxon>Agaricales</taxon>
        <taxon>Schizophyllaceae</taxon>
        <taxon>Schizophyllum</taxon>
    </lineage>
</organism>
<dbReference type="InParanoid" id="D8QLK6"/>
<accession>D8QLK6</accession>
<dbReference type="Proteomes" id="UP000007431">
    <property type="component" value="Unassembled WGS sequence"/>
</dbReference>
<reference evidence="1 2" key="1">
    <citation type="journal article" date="2010" name="Nat. Biotechnol.">
        <title>Genome sequence of the model mushroom Schizophyllum commune.</title>
        <authorList>
            <person name="Ohm R.A."/>
            <person name="de Jong J.F."/>
            <person name="Lugones L.G."/>
            <person name="Aerts A."/>
            <person name="Kothe E."/>
            <person name="Stajich J.E."/>
            <person name="de Vries R.P."/>
            <person name="Record E."/>
            <person name="Levasseur A."/>
            <person name="Baker S.E."/>
            <person name="Bartholomew K.A."/>
            <person name="Coutinho P.M."/>
            <person name="Erdmann S."/>
            <person name="Fowler T.J."/>
            <person name="Gathman A.C."/>
            <person name="Lombard V."/>
            <person name="Henrissat B."/>
            <person name="Knabe N."/>
            <person name="Kuees U."/>
            <person name="Lilly W.W."/>
            <person name="Lindquist E."/>
            <person name="Lucas S."/>
            <person name="Magnuson J.K."/>
            <person name="Piumi F."/>
            <person name="Raudaskoski M."/>
            <person name="Salamov A."/>
            <person name="Schmutz J."/>
            <person name="Schwarze F.W.M.R."/>
            <person name="vanKuyk P.A."/>
            <person name="Horton J.S."/>
            <person name="Grigoriev I.V."/>
            <person name="Woesten H.A.B."/>
        </authorList>
    </citation>
    <scope>NUCLEOTIDE SEQUENCE [LARGE SCALE GENOMIC DNA]</scope>
    <source>
        <strain evidence="2">H4-8 / FGSC 9210</strain>
    </source>
</reference>
<dbReference type="GeneID" id="9589093"/>
<name>D8QLK6_SCHCM</name>
<protein>
    <submittedName>
        <fullName evidence="1">Uncharacterized protein</fullName>
    </submittedName>
</protein>
<dbReference type="HOGENOM" id="CLU_2591144_0_0_1"/>
<proteinExistence type="predicted"/>
<dbReference type="EMBL" id="GL377318">
    <property type="protein sequence ID" value="EFI91362.1"/>
    <property type="molecule type" value="Genomic_DNA"/>
</dbReference>